<dbReference type="Gene3D" id="2.40.10.10">
    <property type="entry name" value="Trypsin-like serine proteases"/>
    <property type="match status" value="2"/>
</dbReference>
<dbReference type="EMBL" id="LNQE01001825">
    <property type="protein sequence ID" value="KUG05177.1"/>
    <property type="molecule type" value="Genomic_DNA"/>
</dbReference>
<dbReference type="InterPro" id="IPR043504">
    <property type="entry name" value="Peptidase_S1_PA_chymotrypsin"/>
</dbReference>
<keyword evidence="2" id="KW-0378">Hydrolase</keyword>
<feature type="transmembrane region" description="Helical" evidence="1">
    <location>
        <begin position="30"/>
        <end position="54"/>
    </location>
</feature>
<dbReference type="InterPro" id="IPR001940">
    <property type="entry name" value="Peptidase_S1C"/>
</dbReference>
<keyword evidence="1" id="KW-1133">Transmembrane helix</keyword>
<keyword evidence="2" id="KW-0645">Protease</keyword>
<accession>A0A0W8E9D2</accession>
<dbReference type="GO" id="GO:0004252">
    <property type="term" value="F:serine-type endopeptidase activity"/>
    <property type="evidence" value="ECO:0007669"/>
    <property type="project" value="InterPro"/>
</dbReference>
<dbReference type="PRINTS" id="PR00834">
    <property type="entry name" value="PROTEASES2C"/>
</dbReference>
<keyword evidence="1" id="KW-0472">Membrane</keyword>
<dbReference type="PANTHER" id="PTHR22939">
    <property type="entry name" value="SERINE PROTEASE FAMILY S1C HTRA-RELATED"/>
    <property type="match status" value="1"/>
</dbReference>
<name>A0A0W8E9D2_9ZZZZ</name>
<proteinExistence type="predicted"/>
<dbReference type="AlphaFoldDB" id="A0A0W8E9D2"/>
<evidence type="ECO:0000313" key="2">
    <source>
        <dbReference type="EMBL" id="KUG05177.1"/>
    </source>
</evidence>
<comment type="caution">
    <text evidence="2">The sequence shown here is derived from an EMBL/GenBank/DDBJ whole genome shotgun (WGS) entry which is preliminary data.</text>
</comment>
<organism evidence="2">
    <name type="scientific">hydrocarbon metagenome</name>
    <dbReference type="NCBI Taxonomy" id="938273"/>
    <lineage>
        <taxon>unclassified sequences</taxon>
        <taxon>metagenomes</taxon>
        <taxon>ecological metagenomes</taxon>
    </lineage>
</organism>
<dbReference type="Pfam" id="PF13365">
    <property type="entry name" value="Trypsin_2"/>
    <property type="match status" value="1"/>
</dbReference>
<dbReference type="InterPro" id="IPR009003">
    <property type="entry name" value="Peptidase_S1_PA"/>
</dbReference>
<keyword evidence="1" id="KW-0812">Transmembrane</keyword>
<gene>
    <name evidence="2" type="ORF">ASZ90_017404</name>
</gene>
<sequence>MDFDDNNGNDFEEDQEDIIEESQYQKRHPAFRILAVILLLAFIGLAIPQISLLFTDRLEFLRSRVDLRDSPELQQAASAVVSIEAYNEDQYNHRSRRGTGFNILDTGLIMTNQHIVENSGSVKIEFENGTILYSHDIQFIDNADVAFIKLDSQSLPCVSLHSETVPEPGSIVSVIGNPLGLKQVILRGPVIGYYNLEKNPIPIMLLDIDCQPGNSGSPVINEQGQVVGVVYAVTVTEEDGKTRNSTLAYPLYYFRDYMNDHENTRG</sequence>
<reference evidence="2" key="1">
    <citation type="journal article" date="2015" name="Proc. Natl. Acad. Sci. U.S.A.">
        <title>Networks of energetic and metabolic interactions define dynamics in microbial communities.</title>
        <authorList>
            <person name="Embree M."/>
            <person name="Liu J.K."/>
            <person name="Al-Bassam M.M."/>
            <person name="Zengler K."/>
        </authorList>
    </citation>
    <scope>NUCLEOTIDE SEQUENCE</scope>
</reference>
<dbReference type="PANTHER" id="PTHR22939:SF129">
    <property type="entry name" value="SERINE PROTEASE HTRA2, MITOCHONDRIAL"/>
    <property type="match status" value="1"/>
</dbReference>
<protein>
    <submittedName>
        <fullName evidence="2">Htra protease/chaperone protein</fullName>
    </submittedName>
</protein>
<evidence type="ECO:0000256" key="1">
    <source>
        <dbReference type="SAM" id="Phobius"/>
    </source>
</evidence>
<dbReference type="SUPFAM" id="SSF50494">
    <property type="entry name" value="Trypsin-like serine proteases"/>
    <property type="match status" value="1"/>
</dbReference>
<dbReference type="GO" id="GO:0006508">
    <property type="term" value="P:proteolysis"/>
    <property type="evidence" value="ECO:0007669"/>
    <property type="project" value="UniProtKB-KW"/>
</dbReference>